<accession>A0ABD4T5M8</accession>
<dbReference type="EMBL" id="JTHE03000084">
    <property type="protein sequence ID" value="MCM1984017.1"/>
    <property type="molecule type" value="Genomic_DNA"/>
</dbReference>
<evidence type="ECO:0000313" key="2">
    <source>
        <dbReference type="Proteomes" id="UP000031561"/>
    </source>
</evidence>
<evidence type="ECO:0000313" key="1">
    <source>
        <dbReference type="EMBL" id="MCM1984017.1"/>
    </source>
</evidence>
<reference evidence="1 2" key="1">
    <citation type="journal article" date="2015" name="Genome Announc.">
        <title>Draft Genome Sequence of Filamentous Marine Cyanobacterium Lyngbya confervoides Strain BDU141951.</title>
        <authorList>
            <person name="Chandrababunaidu M.M."/>
            <person name="Sen D."/>
            <person name="Tripathy S."/>
        </authorList>
    </citation>
    <scope>NUCLEOTIDE SEQUENCE [LARGE SCALE GENOMIC DNA]</scope>
    <source>
        <strain evidence="1 2">BDU141951</strain>
    </source>
</reference>
<dbReference type="Proteomes" id="UP000031561">
    <property type="component" value="Unassembled WGS sequence"/>
</dbReference>
<keyword evidence="2" id="KW-1185">Reference proteome</keyword>
<sequence length="213" mass="24506">MEKLDNLTETQWRVADAIAMSLARQDKFDNNEFKKAIAYLRSHLDRENSGEKFFSYLETLARQGDRVGHSKKTRAYYEHIQEVCQQFLASNYKSQPTVMLYILGWASRLVQYYLDAPPAETQIISEIPSEREVELQKIYESVNVEVGQLIKATVAAINTDSKVTFEFLGGIRRSRKEPKYVKELVVGQQVTLEIIDVDNDSNVKKIKYCPDLG</sequence>
<comment type="caution">
    <text evidence="1">The sequence shown here is derived from an EMBL/GenBank/DDBJ whole genome shotgun (WGS) entry which is preliminary data.</text>
</comment>
<dbReference type="AlphaFoldDB" id="A0ABD4T5M8"/>
<evidence type="ECO:0008006" key="3">
    <source>
        <dbReference type="Google" id="ProtNLM"/>
    </source>
</evidence>
<protein>
    <recommendedName>
        <fullName evidence="3">S1 motif domain-containing protein</fullName>
    </recommendedName>
</protein>
<dbReference type="RefSeq" id="WP_166282899.1">
    <property type="nucleotide sequence ID" value="NZ_JTHE03000084.1"/>
</dbReference>
<gene>
    <name evidence="1" type="ORF">QQ91_0014430</name>
</gene>
<organism evidence="1 2">
    <name type="scientific">Lyngbya confervoides BDU141951</name>
    <dbReference type="NCBI Taxonomy" id="1574623"/>
    <lineage>
        <taxon>Bacteria</taxon>
        <taxon>Bacillati</taxon>
        <taxon>Cyanobacteriota</taxon>
        <taxon>Cyanophyceae</taxon>
        <taxon>Oscillatoriophycideae</taxon>
        <taxon>Oscillatoriales</taxon>
        <taxon>Microcoleaceae</taxon>
        <taxon>Lyngbya</taxon>
    </lineage>
</organism>
<name>A0ABD4T5M8_9CYAN</name>
<proteinExistence type="predicted"/>